<keyword evidence="2" id="KW-0812">Transmembrane</keyword>
<keyword evidence="2" id="KW-1133">Transmembrane helix</keyword>
<evidence type="ECO:0000313" key="5">
    <source>
        <dbReference type="Proteomes" id="UP000664132"/>
    </source>
</evidence>
<name>A0A8H7TAM4_9HELO</name>
<feature type="compositionally biased region" description="Low complexity" evidence="1">
    <location>
        <begin position="488"/>
        <end position="503"/>
    </location>
</feature>
<evidence type="ECO:0000256" key="3">
    <source>
        <dbReference type="SAM" id="SignalP"/>
    </source>
</evidence>
<dbReference type="EMBL" id="JAFJYH010000217">
    <property type="protein sequence ID" value="KAG4415565.1"/>
    <property type="molecule type" value="Genomic_DNA"/>
</dbReference>
<feature type="transmembrane region" description="Helical" evidence="2">
    <location>
        <begin position="769"/>
        <end position="788"/>
    </location>
</feature>
<keyword evidence="2" id="KW-0472">Membrane</keyword>
<keyword evidence="5" id="KW-1185">Reference proteome</keyword>
<reference evidence="4" key="1">
    <citation type="submission" date="2021-02" db="EMBL/GenBank/DDBJ databases">
        <title>Genome sequence Cadophora malorum strain M34.</title>
        <authorList>
            <person name="Stefanovic E."/>
            <person name="Vu D."/>
            <person name="Scully C."/>
            <person name="Dijksterhuis J."/>
            <person name="Roader J."/>
            <person name="Houbraken J."/>
        </authorList>
    </citation>
    <scope>NUCLEOTIDE SEQUENCE</scope>
    <source>
        <strain evidence="4">M34</strain>
    </source>
</reference>
<feature type="chain" id="PRO_5034688589" evidence="3">
    <location>
        <begin position="21"/>
        <end position="789"/>
    </location>
</feature>
<sequence>MYVSIGLTVGSLVLLQGVASHSLFGSRAVLVVRMELNSTTITSGSERPATSLPPCTTTVTSILGEQFTPRVGSCSHTLTVTSTIQPTESKTQTIPSETTSLINPTITLTSTSSGVTISSTTLESLRLTTSTTKVDELIAQIPPLASSLRSSTKADCVTTVTSILGEFLVLGTGSCSQTFTIISTIKAAPISEPTSSRIQATNPASSASEAQTPVLTFSPLPSTFRPTGASTSPTSVTTPIIPVPEPCTATVTSILGKPFVPLPGLCSQTITVVTSPVQVTTPQASFTSIDQPPQPINTSTGPSTSPADSTLTSTAIVPAPPPQQTESSSSKIDPVIVTPVTTLIVPTTTEQLSQPTPETSTSLVPIVPIPPIPATTSDIPQSPNRPPTSPPAISIQTTTSPLSSPATVPATQESQTPPASSGEPTATVCTTDCTEPQPTDQHESFPTTSPDVPIQTSVATESQVLPSTSEQRPTATQESGFTSTERVSTPLATPTPSIPSITNTPTQGAIIIGSQTISQDTASNFIFGSQTLVPGSAITVNGQQVSAASGGAIILNPVPPKPTPSSPAEASTGAAPAVVVVDGTSITGNTASGFIVGTQTLYPGSAITASGQVITLPSPNPTPAPTPTQNQGPETVPVILIGSSTFTQNSASAFIIGSQTLSPGSAVTISGQVISLSPTGNAVIVNGATATRNPTTFSTEIQAPVTSLVVAGQTLTAGGRVTVGGDVLSLAGGAITVIGTVTVGGVEATATATPTGKKKSTGVRLSSSSWIYIAVEIFFVFGMGAFGLF</sequence>
<evidence type="ECO:0000256" key="1">
    <source>
        <dbReference type="SAM" id="MobiDB-lite"/>
    </source>
</evidence>
<gene>
    <name evidence="4" type="ORF">IFR04_011285</name>
</gene>
<accession>A0A8H7TAM4</accession>
<dbReference type="Proteomes" id="UP000664132">
    <property type="component" value="Unassembled WGS sequence"/>
</dbReference>
<feature type="compositionally biased region" description="Polar residues" evidence="1">
    <location>
        <begin position="395"/>
        <end position="487"/>
    </location>
</feature>
<feature type="signal peptide" evidence="3">
    <location>
        <begin position="1"/>
        <end position="20"/>
    </location>
</feature>
<organism evidence="4 5">
    <name type="scientific">Cadophora malorum</name>
    <dbReference type="NCBI Taxonomy" id="108018"/>
    <lineage>
        <taxon>Eukaryota</taxon>
        <taxon>Fungi</taxon>
        <taxon>Dikarya</taxon>
        <taxon>Ascomycota</taxon>
        <taxon>Pezizomycotina</taxon>
        <taxon>Leotiomycetes</taxon>
        <taxon>Helotiales</taxon>
        <taxon>Ploettnerulaceae</taxon>
        <taxon>Cadophora</taxon>
    </lineage>
</organism>
<dbReference type="OrthoDB" id="3642826at2759"/>
<feature type="region of interest" description="Disordered" evidence="1">
    <location>
        <begin position="285"/>
        <end position="334"/>
    </location>
</feature>
<comment type="caution">
    <text evidence="4">The sequence shown here is derived from an EMBL/GenBank/DDBJ whole genome shotgun (WGS) entry which is preliminary data.</text>
</comment>
<feature type="compositionally biased region" description="Polar residues" evidence="1">
    <location>
        <begin position="350"/>
        <end position="363"/>
    </location>
</feature>
<feature type="compositionally biased region" description="Polar residues" evidence="1">
    <location>
        <begin position="285"/>
        <end position="315"/>
    </location>
</feature>
<proteinExistence type="predicted"/>
<protein>
    <submittedName>
        <fullName evidence="4">Uncharacterized protein</fullName>
    </submittedName>
</protein>
<evidence type="ECO:0000256" key="2">
    <source>
        <dbReference type="SAM" id="Phobius"/>
    </source>
</evidence>
<dbReference type="AlphaFoldDB" id="A0A8H7TAM4"/>
<evidence type="ECO:0000313" key="4">
    <source>
        <dbReference type="EMBL" id="KAG4415565.1"/>
    </source>
</evidence>
<feature type="region of interest" description="Disordered" evidence="1">
    <location>
        <begin position="347"/>
        <end position="503"/>
    </location>
</feature>
<keyword evidence="3" id="KW-0732">Signal</keyword>